<evidence type="ECO:0000259" key="1">
    <source>
        <dbReference type="SMART" id="SM00507"/>
    </source>
</evidence>
<dbReference type="RefSeq" id="WP_068646096.1">
    <property type="nucleotide sequence ID" value="NZ_CP043611.1"/>
</dbReference>
<protein>
    <submittedName>
        <fullName evidence="2">Alpha/beta hydrolase</fullName>
    </submittedName>
</protein>
<keyword evidence="3" id="KW-1185">Reference proteome</keyword>
<accession>A0A162QGZ1</accession>
<comment type="caution">
    <text evidence="2">The sequence shown here is derived from an EMBL/GenBank/DDBJ whole genome shotgun (WGS) entry which is preliminary data.</text>
</comment>
<dbReference type="AlphaFoldDB" id="A0A162QGZ1"/>
<name>A0A162QGZ1_9BACL</name>
<dbReference type="GO" id="GO:0016787">
    <property type="term" value="F:hydrolase activity"/>
    <property type="evidence" value="ECO:0007669"/>
    <property type="project" value="UniProtKB-KW"/>
</dbReference>
<sequence>MAEYKTLEQKKKFYNGAEWTGKDGIRHQALKRDNYECQECKKLGQIHLDSEKVDGERKSIELNVHHIKEIEDHPELALVLDNTITLCLYHHNVVHGRVPEDSQGKWMDEKW</sequence>
<evidence type="ECO:0000313" key="2">
    <source>
        <dbReference type="EMBL" id="OAB48470.1"/>
    </source>
</evidence>
<gene>
    <name evidence="2" type="ORF">PBAT_02225</name>
</gene>
<dbReference type="Proteomes" id="UP000077355">
    <property type="component" value="Unassembled WGS sequence"/>
</dbReference>
<feature type="domain" description="HNH nuclease" evidence="1">
    <location>
        <begin position="24"/>
        <end position="92"/>
    </location>
</feature>
<keyword evidence="2" id="KW-0378">Hydrolase</keyword>
<dbReference type="EMBL" id="LVJI01000001">
    <property type="protein sequence ID" value="OAB48470.1"/>
    <property type="molecule type" value="Genomic_DNA"/>
</dbReference>
<dbReference type="OrthoDB" id="962665at2"/>
<reference evidence="2 3" key="1">
    <citation type="submission" date="2016-03" db="EMBL/GenBank/DDBJ databases">
        <title>Draft genome sequence of Paenibacillus antarcticus CECT 5836.</title>
        <authorList>
            <person name="Shin S.-K."/>
            <person name="Yi H."/>
        </authorList>
    </citation>
    <scope>NUCLEOTIDE SEQUENCE [LARGE SCALE GENOMIC DNA]</scope>
    <source>
        <strain evidence="2 3">CECT 5836</strain>
    </source>
</reference>
<evidence type="ECO:0000313" key="3">
    <source>
        <dbReference type="Proteomes" id="UP000077355"/>
    </source>
</evidence>
<organism evidence="2 3">
    <name type="scientific">Paenibacillus antarcticus</name>
    <dbReference type="NCBI Taxonomy" id="253703"/>
    <lineage>
        <taxon>Bacteria</taxon>
        <taxon>Bacillati</taxon>
        <taxon>Bacillota</taxon>
        <taxon>Bacilli</taxon>
        <taxon>Bacillales</taxon>
        <taxon>Paenibacillaceae</taxon>
        <taxon>Paenibacillus</taxon>
    </lineage>
</organism>
<dbReference type="Gene3D" id="1.10.30.50">
    <property type="match status" value="1"/>
</dbReference>
<dbReference type="InterPro" id="IPR003615">
    <property type="entry name" value="HNH_nuc"/>
</dbReference>
<proteinExistence type="predicted"/>
<dbReference type="SMART" id="SM00507">
    <property type="entry name" value="HNHc"/>
    <property type="match status" value="1"/>
</dbReference>